<dbReference type="GO" id="GO:0031956">
    <property type="term" value="F:medium-chain fatty acid-CoA ligase activity"/>
    <property type="evidence" value="ECO:0007669"/>
    <property type="project" value="TreeGrafter"/>
</dbReference>
<name>D2XBG9_9BACT</name>
<dbReference type="InterPro" id="IPR000873">
    <property type="entry name" value="AMP-dep_synth/lig_dom"/>
</dbReference>
<dbReference type="Gene3D" id="3.30.300.30">
    <property type="match status" value="1"/>
</dbReference>
<keyword evidence="2" id="KW-0436">Ligase</keyword>
<reference evidence="5" key="1">
    <citation type="journal article" date="2010" name="J. Bacteriol.">
        <title>Combined genomic and proteomic approaches identify gene clusters involved in anaerobic 2-methylnaphthalene degradation in the sulfate-reducing enrichment culture N47.</title>
        <authorList>
            <person name="Selesi D."/>
            <person name="Jehmlich N."/>
            <person name="von Bergen M."/>
            <person name="Schmidt F."/>
            <person name="Rattei T."/>
            <person name="Tischler P."/>
            <person name="Lueders T."/>
            <person name="Meckenstock R.U."/>
        </authorList>
    </citation>
    <scope>NUCLEOTIDE SEQUENCE</scope>
</reference>
<dbReference type="PANTHER" id="PTHR43201">
    <property type="entry name" value="ACYL-COA SYNTHETASE"/>
    <property type="match status" value="1"/>
</dbReference>
<dbReference type="FunFam" id="3.30.300.30:FF:000008">
    <property type="entry name" value="2,3-dihydroxybenzoate-AMP ligase"/>
    <property type="match status" value="1"/>
</dbReference>
<evidence type="ECO:0000256" key="2">
    <source>
        <dbReference type="ARBA" id="ARBA00022598"/>
    </source>
</evidence>
<feature type="domain" description="AMP-dependent synthetase/ligase" evidence="3">
    <location>
        <begin position="34"/>
        <end position="396"/>
    </location>
</feature>
<evidence type="ECO:0000313" key="5">
    <source>
        <dbReference type="EMBL" id="ADB04288.1"/>
    </source>
</evidence>
<dbReference type="Pfam" id="PF13193">
    <property type="entry name" value="AMP-binding_C"/>
    <property type="match status" value="1"/>
</dbReference>
<protein>
    <submittedName>
        <fullName evidence="5">Putative AMP-dependent synthetase</fullName>
    </submittedName>
</protein>
<dbReference type="InterPro" id="IPR045851">
    <property type="entry name" value="AMP-bd_C_sf"/>
</dbReference>
<dbReference type="AlphaFoldDB" id="D2XBG9"/>
<dbReference type="SUPFAM" id="SSF56801">
    <property type="entry name" value="Acetyl-CoA synthetase-like"/>
    <property type="match status" value="1"/>
</dbReference>
<feature type="domain" description="AMP-binding enzyme C-terminal" evidence="4">
    <location>
        <begin position="446"/>
        <end position="521"/>
    </location>
</feature>
<dbReference type="InterPro" id="IPR042099">
    <property type="entry name" value="ANL_N_sf"/>
</dbReference>
<dbReference type="EMBL" id="GU080091">
    <property type="protein sequence ID" value="ADB04288.1"/>
    <property type="molecule type" value="Genomic_DNA"/>
</dbReference>
<accession>D2XBG9</accession>
<evidence type="ECO:0000259" key="4">
    <source>
        <dbReference type="Pfam" id="PF13193"/>
    </source>
</evidence>
<dbReference type="InterPro" id="IPR025110">
    <property type="entry name" value="AMP-bd_C"/>
</dbReference>
<dbReference type="Gene3D" id="3.40.50.12780">
    <property type="entry name" value="N-terminal domain of ligase-like"/>
    <property type="match status" value="1"/>
</dbReference>
<proteinExistence type="inferred from homology"/>
<dbReference type="Pfam" id="PF00501">
    <property type="entry name" value="AMP-binding"/>
    <property type="match status" value="1"/>
</dbReference>
<dbReference type="GO" id="GO:0006631">
    <property type="term" value="P:fatty acid metabolic process"/>
    <property type="evidence" value="ECO:0007669"/>
    <property type="project" value="TreeGrafter"/>
</dbReference>
<sequence>MNVKGAGEHRNNKYRLKVMKWSIGKISSKRAIFNPEKPAIIFEDTSFTYKRLNDDVNRISHLFQEMGLKKGDRIAVNLLNCPEFIVSFFAAAKLGLIFVPLNYRMVSRELTHQLNKCNCRLLLFHDIVAKHIETVRDAVQVEADKFICVKSSLTAERQDCPSWAVSYHKSIEDRPTNEPTPDASIDLDDPLCILFTSGVSGEPKGAVISHGQFYFKSFQIIDYTDMRKDDIFLFQSPLCHSAGLCGVAIPCLCRGATLLMRLNFAPEQFVLDIEKHKATILFALTTMFRFILNTGLPDQVDVSSVRVTIGGGEKTPPSLIKELEEKGLFLQMGYGQTENSAMILMPKNAIGKKEGSCGLPNFFTEAWIEDPEGARLPTGEIGEIVANGPNVMSGYWEMPEETAETIVNGKLHTGDLGYMDEDGFFYLVDRAKDMYRSGGENVYSVEIEKILADHPNIENVAIIGVPDEKWGETGKAFIVCHKEKTITKEEVIEFLDGKIARFKFPSRIELMDSLPTTPWGKIKKSALRQYHSSNSNSG</sequence>
<dbReference type="PANTHER" id="PTHR43201:SF5">
    <property type="entry name" value="MEDIUM-CHAIN ACYL-COA LIGASE ACSF2, MITOCHONDRIAL"/>
    <property type="match status" value="1"/>
</dbReference>
<organism evidence="5">
    <name type="scientific">bacterium enrichment culture clone N47</name>
    <dbReference type="NCBI Taxonomy" id="700510"/>
    <lineage>
        <taxon>Bacteria</taxon>
        <taxon>environmental samples</taxon>
    </lineage>
</organism>
<feature type="non-terminal residue" evidence="5">
    <location>
        <position position="538"/>
    </location>
</feature>
<evidence type="ECO:0000259" key="3">
    <source>
        <dbReference type="Pfam" id="PF00501"/>
    </source>
</evidence>
<evidence type="ECO:0000256" key="1">
    <source>
        <dbReference type="ARBA" id="ARBA00006432"/>
    </source>
</evidence>
<comment type="similarity">
    <text evidence="1">Belongs to the ATP-dependent AMP-binding enzyme family.</text>
</comment>